<evidence type="ECO:0000256" key="11">
    <source>
        <dbReference type="ARBA" id="ARBA00022799"/>
    </source>
</evidence>
<dbReference type="GO" id="GO:0016740">
    <property type="term" value="F:transferase activity"/>
    <property type="evidence" value="ECO:0007669"/>
    <property type="project" value="UniProtKB-KW"/>
</dbReference>
<keyword evidence="12" id="KW-0810">Translation regulation</keyword>
<evidence type="ECO:0000313" key="24">
    <source>
        <dbReference type="EMBL" id="CAD7676250.1"/>
    </source>
</evidence>
<evidence type="ECO:0000256" key="22">
    <source>
        <dbReference type="RuleBase" id="RU000397"/>
    </source>
</evidence>
<dbReference type="AlphaFoldDB" id="A0A811YFA3"/>
<feature type="domain" description="Glyceraldehyde 3-phosphate dehydrogenase NAD(P) binding" evidence="23">
    <location>
        <begin position="112"/>
        <end position="260"/>
    </location>
</feature>
<evidence type="ECO:0000256" key="16">
    <source>
        <dbReference type="ARBA" id="ARBA00023212"/>
    </source>
</evidence>
<dbReference type="GO" id="GO:0005856">
    <property type="term" value="C:cytoskeleton"/>
    <property type="evidence" value="ECO:0007669"/>
    <property type="project" value="UniProtKB-SubCell"/>
</dbReference>
<evidence type="ECO:0000259" key="23">
    <source>
        <dbReference type="SMART" id="SM00846"/>
    </source>
</evidence>
<dbReference type="CDD" id="cd05214">
    <property type="entry name" value="GAPDH_I_N"/>
    <property type="match status" value="1"/>
</dbReference>
<keyword evidence="17" id="KW-0539">Nucleus</keyword>
<name>A0A811YFA3_NYCPR</name>
<dbReference type="SMART" id="SM00846">
    <property type="entry name" value="Gp_dh_N"/>
    <property type="match status" value="1"/>
</dbReference>
<dbReference type="FunFam" id="3.40.50.720:FF:000319">
    <property type="entry name" value="Glyceraldehyde-3-phosphate dehydrogenase"/>
    <property type="match status" value="1"/>
</dbReference>
<dbReference type="InterPro" id="IPR020831">
    <property type="entry name" value="GlycerAld/Erythrose_P_DH"/>
</dbReference>
<evidence type="ECO:0000256" key="5">
    <source>
        <dbReference type="ARBA" id="ARBA00007406"/>
    </source>
</evidence>
<dbReference type="GO" id="GO:0004365">
    <property type="term" value="F:glyceraldehyde-3-phosphate dehydrogenase (NAD+) (phosphorylating) activity"/>
    <property type="evidence" value="ECO:0007669"/>
    <property type="project" value="UniProtKB-EC"/>
</dbReference>
<dbReference type="GO" id="GO:0006096">
    <property type="term" value="P:glycolytic process"/>
    <property type="evidence" value="ECO:0007669"/>
    <property type="project" value="UniProtKB-KW"/>
</dbReference>
<dbReference type="Pfam" id="PF02800">
    <property type="entry name" value="Gp_dh_C"/>
    <property type="match status" value="1"/>
</dbReference>
<dbReference type="Gene3D" id="3.30.360.10">
    <property type="entry name" value="Dihydrodipicolinate Reductase, domain 2"/>
    <property type="match status" value="1"/>
</dbReference>
<keyword evidence="25" id="KW-1185">Reference proteome</keyword>
<evidence type="ECO:0000313" key="25">
    <source>
        <dbReference type="Proteomes" id="UP000645828"/>
    </source>
</evidence>
<evidence type="ECO:0000256" key="12">
    <source>
        <dbReference type="ARBA" id="ARBA00022845"/>
    </source>
</evidence>
<dbReference type="InterPro" id="IPR036291">
    <property type="entry name" value="NAD(P)-bd_dom_sf"/>
</dbReference>
<comment type="subcellular location">
    <subcellularLocation>
        <location evidence="2">Cytoplasm</location>
        <location evidence="2">Cytoskeleton</location>
    </subcellularLocation>
    <subcellularLocation>
        <location evidence="3">Cytoplasm</location>
        <location evidence="3">Cytosol</location>
    </subcellularLocation>
    <subcellularLocation>
        <location evidence="1">Nucleus</location>
    </subcellularLocation>
</comment>
<evidence type="ECO:0000256" key="13">
    <source>
        <dbReference type="ARBA" id="ARBA00023002"/>
    </source>
</evidence>
<keyword evidence="9" id="KW-0808">Transferase</keyword>
<dbReference type="InterPro" id="IPR020830">
    <property type="entry name" value="GlycerAld_3-P_DH_AS"/>
</dbReference>
<comment type="subunit">
    <text evidence="19">Homotetramer. Interacts with TPPP; the interaction is direct. Interacts (when S-nitrosylated) with SIAH1; leading to nuclear translocation. Interacts with RILPL1/GOSPEL, leading to prevent the interaction between GAPDH and SIAH1 and prevent nuclear translocation. Interacts with CHP1; the interaction increases the binding of CHP1 with microtubules. Associates with microtubules. Interacts with EIF1AD, USP25, PRKCI and WARS1. Interacts with phosphorylated RPL13A; inhibited by oxidatively-modified low-densitity lipoprotein (LDL(ox)). Component of the GAIT complex. Interacts with FKBP6; leading to inhibit GAPDH catalytic activity. Interacts with TRAF2, promoting TRAF2 ubiquitination. Interacts with TRAF3, promoting TRAF3 ubiquitination.</text>
</comment>
<dbReference type="Gene3D" id="3.40.50.720">
    <property type="entry name" value="NAD(P)-binding Rossmann-like Domain"/>
    <property type="match status" value="1"/>
</dbReference>
<dbReference type="SUPFAM" id="SSF51735">
    <property type="entry name" value="NAD(P)-binding Rossmann-fold domains"/>
    <property type="match status" value="1"/>
</dbReference>
<dbReference type="PANTHER" id="PTHR10836:SF111">
    <property type="entry name" value="GLYCERALDEHYDE-3-PHOSPHATE DEHYDROGENASE"/>
    <property type="match status" value="1"/>
</dbReference>
<dbReference type="GO" id="GO:0006915">
    <property type="term" value="P:apoptotic process"/>
    <property type="evidence" value="ECO:0007669"/>
    <property type="project" value="UniProtKB-KW"/>
</dbReference>
<dbReference type="GO" id="GO:0006417">
    <property type="term" value="P:regulation of translation"/>
    <property type="evidence" value="ECO:0007669"/>
    <property type="project" value="UniProtKB-KW"/>
</dbReference>
<evidence type="ECO:0000256" key="18">
    <source>
        <dbReference type="ARBA" id="ARBA00031890"/>
    </source>
</evidence>
<dbReference type="GO" id="GO:0051287">
    <property type="term" value="F:NAD binding"/>
    <property type="evidence" value="ECO:0007669"/>
    <property type="project" value="InterPro"/>
</dbReference>
<evidence type="ECO:0000256" key="9">
    <source>
        <dbReference type="ARBA" id="ARBA00022679"/>
    </source>
</evidence>
<keyword evidence="11" id="KW-0702">S-nitrosylation</keyword>
<keyword evidence="16" id="KW-0206">Cytoskeleton</keyword>
<accession>A0A811YFA3</accession>
<evidence type="ECO:0000256" key="19">
    <source>
        <dbReference type="ARBA" id="ARBA00046997"/>
    </source>
</evidence>
<evidence type="ECO:0000256" key="7">
    <source>
        <dbReference type="ARBA" id="ARBA00021022"/>
    </source>
</evidence>
<keyword evidence="13" id="KW-0560">Oxidoreductase</keyword>
<organism evidence="24 25">
    <name type="scientific">Nyctereutes procyonoides</name>
    <name type="common">Raccoon dog</name>
    <name type="synonym">Canis procyonoides</name>
    <dbReference type="NCBI Taxonomy" id="34880"/>
    <lineage>
        <taxon>Eukaryota</taxon>
        <taxon>Metazoa</taxon>
        <taxon>Chordata</taxon>
        <taxon>Craniata</taxon>
        <taxon>Vertebrata</taxon>
        <taxon>Euteleostomi</taxon>
        <taxon>Mammalia</taxon>
        <taxon>Eutheria</taxon>
        <taxon>Laurasiatheria</taxon>
        <taxon>Carnivora</taxon>
        <taxon>Caniformia</taxon>
        <taxon>Canidae</taxon>
        <taxon>Nyctereutes</taxon>
    </lineage>
</organism>
<dbReference type="EC" id="1.2.1.12" evidence="6"/>
<evidence type="ECO:0000256" key="4">
    <source>
        <dbReference type="ARBA" id="ARBA00004869"/>
    </source>
</evidence>
<reference evidence="24" key="1">
    <citation type="submission" date="2020-12" db="EMBL/GenBank/DDBJ databases">
        <authorList>
            <consortium name="Molecular Ecology Group"/>
        </authorList>
    </citation>
    <scope>NUCLEOTIDE SEQUENCE</scope>
    <source>
        <strain evidence="24">TBG_1078</strain>
    </source>
</reference>
<sequence>MFTLQKRKVLKSIIKAFTIRTLKNDRKTIPNKAEGKKKIPAEINEIKVKLMEEKNSTLTRSTKFTKVYRETRKSQITTISNETVNISSLLLPVRQTAASSGAGPARPQDTIVKIGVNRFGRIGRLVTRAAFNSGKVDIVAISDPFIDLNHMVCMFQYDSTHGKCHSMVKAENRKLVINGKSISIFQEQDPANIKWGDAGAEYDVESTGVFTTMGKAGAHLKGGAKRVIISAPSAEAPMFVMGVNHEKYDNSLKIVSYASCTTNFLATIAKVIHDHFGIVEGLMTTIHAITTTQKTVDSTSGKLA</sequence>
<comment type="pathway">
    <text evidence="4">Carbohydrate degradation; glycolysis; pyruvate from D-glyceraldehyde 3-phosphate: step 1/5.</text>
</comment>
<comment type="caution">
    <text evidence="24">The sequence shown here is derived from an EMBL/GenBank/DDBJ whole genome shotgun (WGS) entry which is preliminary data.</text>
</comment>
<gene>
    <name evidence="24" type="ORF">NYPRO_LOCUS9045</name>
</gene>
<comment type="catalytic activity">
    <reaction evidence="21">
        <text>S-nitroso-L-cysteinyl-[GAPDH] + L-cysteinyl-[protein] = L-cysteinyl-[GAPDH] + S-nitroso-L-cysteinyl-[protein]</text>
        <dbReference type="Rhea" id="RHEA:66684"/>
        <dbReference type="Rhea" id="RHEA-COMP:10131"/>
        <dbReference type="Rhea" id="RHEA-COMP:17089"/>
        <dbReference type="Rhea" id="RHEA-COMP:17090"/>
        <dbReference type="Rhea" id="RHEA-COMP:17091"/>
        <dbReference type="ChEBI" id="CHEBI:29950"/>
        <dbReference type="ChEBI" id="CHEBI:149494"/>
    </reaction>
    <physiologicalReaction direction="left-to-right" evidence="21">
        <dbReference type="Rhea" id="RHEA:66685"/>
    </physiologicalReaction>
</comment>
<comment type="catalytic activity">
    <reaction evidence="20">
        <text>D-glyceraldehyde 3-phosphate + phosphate + NAD(+) = (2R)-3-phospho-glyceroyl phosphate + NADH + H(+)</text>
        <dbReference type="Rhea" id="RHEA:10300"/>
        <dbReference type="ChEBI" id="CHEBI:15378"/>
        <dbReference type="ChEBI" id="CHEBI:43474"/>
        <dbReference type="ChEBI" id="CHEBI:57540"/>
        <dbReference type="ChEBI" id="CHEBI:57604"/>
        <dbReference type="ChEBI" id="CHEBI:57945"/>
        <dbReference type="ChEBI" id="CHEBI:59776"/>
        <dbReference type="EC" id="1.2.1.12"/>
    </reaction>
</comment>
<evidence type="ECO:0000256" key="1">
    <source>
        <dbReference type="ARBA" id="ARBA00004123"/>
    </source>
</evidence>
<dbReference type="InterPro" id="IPR020828">
    <property type="entry name" value="GlycerAld_3-P_DH_NAD(P)-bd"/>
</dbReference>
<keyword evidence="14" id="KW-0520">NAD</keyword>
<evidence type="ECO:0000256" key="10">
    <source>
        <dbReference type="ARBA" id="ARBA00022703"/>
    </source>
</evidence>
<proteinExistence type="inferred from homology"/>
<evidence type="ECO:0000256" key="17">
    <source>
        <dbReference type="ARBA" id="ARBA00023242"/>
    </source>
</evidence>
<dbReference type="GO" id="GO:0005829">
    <property type="term" value="C:cytosol"/>
    <property type="evidence" value="ECO:0007669"/>
    <property type="project" value="UniProtKB-SubCell"/>
</dbReference>
<evidence type="ECO:0000256" key="14">
    <source>
        <dbReference type="ARBA" id="ARBA00023027"/>
    </source>
</evidence>
<evidence type="ECO:0000256" key="21">
    <source>
        <dbReference type="ARBA" id="ARBA00048005"/>
    </source>
</evidence>
<evidence type="ECO:0000256" key="2">
    <source>
        <dbReference type="ARBA" id="ARBA00004245"/>
    </source>
</evidence>
<dbReference type="Pfam" id="PF00044">
    <property type="entry name" value="Gp_dh_N"/>
    <property type="match status" value="1"/>
</dbReference>
<keyword evidence="8" id="KW-0963">Cytoplasm</keyword>
<keyword evidence="10" id="KW-0053">Apoptosis</keyword>
<dbReference type="PANTHER" id="PTHR10836">
    <property type="entry name" value="GLYCERALDEHYDE 3-PHOSPHATE DEHYDROGENASE"/>
    <property type="match status" value="1"/>
</dbReference>
<dbReference type="Proteomes" id="UP000645828">
    <property type="component" value="Unassembled WGS sequence"/>
</dbReference>
<dbReference type="GO" id="GO:0005634">
    <property type="term" value="C:nucleus"/>
    <property type="evidence" value="ECO:0007669"/>
    <property type="project" value="UniProtKB-SubCell"/>
</dbReference>
<dbReference type="PRINTS" id="PR00078">
    <property type="entry name" value="G3PDHDRGNASE"/>
</dbReference>
<comment type="similarity">
    <text evidence="5 22">Belongs to the glyceraldehyde-3-phosphate dehydrogenase family.</text>
</comment>
<dbReference type="EMBL" id="CAJHUB010000676">
    <property type="protein sequence ID" value="CAD7676250.1"/>
    <property type="molecule type" value="Genomic_DNA"/>
</dbReference>
<evidence type="ECO:0000256" key="3">
    <source>
        <dbReference type="ARBA" id="ARBA00004514"/>
    </source>
</evidence>
<protein>
    <recommendedName>
        <fullName evidence="7">Glyceraldehyde-3-phosphate dehydrogenase</fullName>
        <ecNumber evidence="6">1.2.1.12</ecNumber>
    </recommendedName>
    <alternativeName>
        <fullName evidence="18">Peptidyl-cysteine S-nitrosylase GAPDH</fullName>
    </alternativeName>
</protein>
<dbReference type="PROSITE" id="PS00071">
    <property type="entry name" value="GAPDH"/>
    <property type="match status" value="1"/>
</dbReference>
<evidence type="ECO:0000256" key="8">
    <source>
        <dbReference type="ARBA" id="ARBA00022490"/>
    </source>
</evidence>
<evidence type="ECO:0000256" key="6">
    <source>
        <dbReference type="ARBA" id="ARBA00013119"/>
    </source>
</evidence>
<evidence type="ECO:0000256" key="15">
    <source>
        <dbReference type="ARBA" id="ARBA00023152"/>
    </source>
</evidence>
<dbReference type="InterPro" id="IPR020829">
    <property type="entry name" value="GlycerAld_3-P_DH_cat"/>
</dbReference>
<keyword evidence="15" id="KW-0324">Glycolysis</keyword>
<evidence type="ECO:0000256" key="20">
    <source>
        <dbReference type="ARBA" id="ARBA00047698"/>
    </source>
</evidence>